<dbReference type="Gramene" id="PRQ37691">
    <property type="protein sequence ID" value="PRQ37691"/>
    <property type="gene ID" value="RchiOBHm_Chr4g0405421"/>
</dbReference>
<reference evidence="1 2" key="1">
    <citation type="journal article" date="2018" name="Nat. Genet.">
        <title>The Rosa genome provides new insights in the design of modern roses.</title>
        <authorList>
            <person name="Bendahmane M."/>
        </authorList>
    </citation>
    <scope>NUCLEOTIDE SEQUENCE [LARGE SCALE GENOMIC DNA]</scope>
    <source>
        <strain evidence="2">cv. Old Blush</strain>
    </source>
</reference>
<comment type="caution">
    <text evidence="1">The sequence shown here is derived from an EMBL/GenBank/DDBJ whole genome shotgun (WGS) entry which is preliminary data.</text>
</comment>
<dbReference type="AlphaFoldDB" id="A0A2P6QU24"/>
<evidence type="ECO:0000313" key="1">
    <source>
        <dbReference type="EMBL" id="PRQ37691.1"/>
    </source>
</evidence>
<protein>
    <submittedName>
        <fullName evidence="1">Uncharacterized protein</fullName>
    </submittedName>
</protein>
<name>A0A2P6QU24_ROSCH</name>
<gene>
    <name evidence="1" type="ORF">RchiOBHm_Chr4g0405421</name>
</gene>
<evidence type="ECO:0000313" key="2">
    <source>
        <dbReference type="Proteomes" id="UP000238479"/>
    </source>
</evidence>
<keyword evidence="2" id="KW-1185">Reference proteome</keyword>
<sequence length="66" mass="7990">MQMHYEELAILRHLHSDGLYYQEQIVVWGPRVVGYEEKIMEELEGNSYLAADLIQLYIVDRQDWYQ</sequence>
<proteinExistence type="predicted"/>
<dbReference type="Proteomes" id="UP000238479">
    <property type="component" value="Chromosome 4"/>
</dbReference>
<dbReference type="EMBL" id="PDCK01000042">
    <property type="protein sequence ID" value="PRQ37691.1"/>
    <property type="molecule type" value="Genomic_DNA"/>
</dbReference>
<organism evidence="1 2">
    <name type="scientific">Rosa chinensis</name>
    <name type="common">China rose</name>
    <dbReference type="NCBI Taxonomy" id="74649"/>
    <lineage>
        <taxon>Eukaryota</taxon>
        <taxon>Viridiplantae</taxon>
        <taxon>Streptophyta</taxon>
        <taxon>Embryophyta</taxon>
        <taxon>Tracheophyta</taxon>
        <taxon>Spermatophyta</taxon>
        <taxon>Magnoliopsida</taxon>
        <taxon>eudicotyledons</taxon>
        <taxon>Gunneridae</taxon>
        <taxon>Pentapetalae</taxon>
        <taxon>rosids</taxon>
        <taxon>fabids</taxon>
        <taxon>Rosales</taxon>
        <taxon>Rosaceae</taxon>
        <taxon>Rosoideae</taxon>
        <taxon>Rosoideae incertae sedis</taxon>
        <taxon>Rosa</taxon>
    </lineage>
</organism>
<accession>A0A2P6QU24</accession>